<keyword evidence="2" id="KW-1185">Reference proteome</keyword>
<organism evidence="1 2">
    <name type="scientific">Flavisolibacter ginsengisoli DSM 18119</name>
    <dbReference type="NCBI Taxonomy" id="1121884"/>
    <lineage>
        <taxon>Bacteria</taxon>
        <taxon>Pseudomonadati</taxon>
        <taxon>Bacteroidota</taxon>
        <taxon>Chitinophagia</taxon>
        <taxon>Chitinophagales</taxon>
        <taxon>Chitinophagaceae</taxon>
        <taxon>Flavisolibacter</taxon>
    </lineage>
</organism>
<accession>A0A1M4VCF0</accession>
<name>A0A1M4VCF0_9BACT</name>
<gene>
    <name evidence="1" type="ORF">SAMN02745131_00812</name>
</gene>
<dbReference type="STRING" id="1121884.SAMN02745131_00812"/>
<reference evidence="1 2" key="1">
    <citation type="submission" date="2016-11" db="EMBL/GenBank/DDBJ databases">
        <authorList>
            <person name="Jaros S."/>
            <person name="Januszkiewicz K."/>
            <person name="Wedrychowicz H."/>
        </authorList>
    </citation>
    <scope>NUCLEOTIDE SEQUENCE [LARGE SCALE GENOMIC DNA]</scope>
    <source>
        <strain evidence="1 2">DSM 18119</strain>
    </source>
</reference>
<sequence>MKKHYKFRLHRFKVKGMNTVLAYAASMMLSGIPPEVCESTISGVYCSVKKSIAGLLH</sequence>
<protein>
    <submittedName>
        <fullName evidence="1">Uncharacterized protein</fullName>
    </submittedName>
</protein>
<evidence type="ECO:0000313" key="2">
    <source>
        <dbReference type="Proteomes" id="UP000184048"/>
    </source>
</evidence>
<proteinExistence type="predicted"/>
<dbReference type="Proteomes" id="UP000184048">
    <property type="component" value="Unassembled WGS sequence"/>
</dbReference>
<evidence type="ECO:0000313" key="1">
    <source>
        <dbReference type="EMBL" id="SHE66664.1"/>
    </source>
</evidence>
<dbReference type="AlphaFoldDB" id="A0A1M4VCF0"/>
<dbReference type="EMBL" id="FQUU01000003">
    <property type="protein sequence ID" value="SHE66664.1"/>
    <property type="molecule type" value="Genomic_DNA"/>
</dbReference>